<organism evidence="7 8">
    <name type="scientific">Kibdelosporangium banguiense</name>
    <dbReference type="NCBI Taxonomy" id="1365924"/>
    <lineage>
        <taxon>Bacteria</taxon>
        <taxon>Bacillati</taxon>
        <taxon>Actinomycetota</taxon>
        <taxon>Actinomycetes</taxon>
        <taxon>Pseudonocardiales</taxon>
        <taxon>Pseudonocardiaceae</taxon>
        <taxon>Kibdelosporangium</taxon>
    </lineage>
</organism>
<dbReference type="InterPro" id="IPR014015">
    <property type="entry name" value="Helicase_SF3_DNA-vir"/>
</dbReference>
<evidence type="ECO:0000256" key="3">
    <source>
        <dbReference type="ARBA" id="ARBA00022840"/>
    </source>
</evidence>
<dbReference type="SUPFAM" id="SSF56731">
    <property type="entry name" value="DNA primase core"/>
    <property type="match status" value="1"/>
</dbReference>
<dbReference type="InterPro" id="IPR034154">
    <property type="entry name" value="TOPRIM_DnaG/twinkle"/>
</dbReference>
<comment type="caution">
    <text evidence="7">The sequence shown here is derived from an EMBL/GenBank/DDBJ whole genome shotgun (WGS) entry which is preliminary data.</text>
</comment>
<keyword evidence="1" id="KW-0547">Nucleotide-binding</keyword>
<keyword evidence="3" id="KW-0067">ATP-binding</keyword>
<feature type="region of interest" description="Disordered" evidence="4">
    <location>
        <begin position="847"/>
        <end position="901"/>
    </location>
</feature>
<protein>
    <submittedName>
        <fullName evidence="7">DNA primase/helicase</fullName>
    </submittedName>
</protein>
<dbReference type="PROSITE" id="PS50880">
    <property type="entry name" value="TOPRIM"/>
    <property type="match status" value="1"/>
</dbReference>
<dbReference type="EMBL" id="JAGINW010000001">
    <property type="protein sequence ID" value="MBP2323316.1"/>
    <property type="molecule type" value="Genomic_DNA"/>
</dbReference>
<sequence length="901" mass="99145">MDPFNDPGPAGRSTPLTLAALLDRFDEVETESNGYVVTCPSHEDSRPSLRIGYNAQSKKVGLKCRAGCETKDVLKALDLTMSDLFNVEPGDIDDVRSAGRVPEKPSVGDRAALKLYLDRTQTMLRSVSYEADGTPILSEVIDYAFRRFGITLEKANELGLGYDDGTVDGGKLTLSRALYHDVPRIVIPFYDFDGHPQYLQARALSDEGVRAKWSGPNNPEGAAWAKYGYFPGGSGWNEVIITEGPGDGLTANALGYDVILIRGAALGMNAALADELAAHLHGRRVVVAGDDDAAGVKFTRDVAGALSERKLDVHKLSILADANDITKWREVSGAAFDKAFIQAVKDAPRYGSDEITVEQIAQDITRLFSDVYNAKTLLAVVQEQGGDVRFTSEAGFIVYQPDAGTWQVDHAEWVRSQAQTVAARVQRAILDQMQSMDSRVAGIDDKDLRETTGDLLDAQRKKARSGSLVSYVMSTRGIDSMIRELRALPGVFASYEDFDQHPHLLACGNGVVNLETGELSPYSPATKDLLLLRRVDVPYIQGARNPRWEKFLVEIFEKYPDLPAYMKRLTGYGITGHTTEQALVVLYGGGSNGKGVFIETLTGIFKGITTTTPFSTFEIKPSGGIPNDIAALKGSRLVMASEGEQGRQMAEAVIKRLTGGDTISARFMRKEFFEFVPTFLIMLATNYKPNFRGQDYGLWRRVKLVPFDRTFTADDKDKYLTAKFLGKRVPNAAYRDGEDYGDGPAGILAWAVEGAMEWFCDTLKDPDVVTKATAEFKETSDNLAEFYAEHLVKDPAGRIKGQDVWALYQEWCEEEQLDKKERWKRSTFWKALEERGAVKTLPAGSVSFKGIRKRRPSEHIGDPAPDRSPQKSDEPRAEASPLADVPSDGPIGAPDLDAFLS</sequence>
<dbReference type="RefSeq" id="WP_209639520.1">
    <property type="nucleotide sequence ID" value="NZ_JAGINW010000001.1"/>
</dbReference>
<evidence type="ECO:0000313" key="7">
    <source>
        <dbReference type="EMBL" id="MBP2323316.1"/>
    </source>
</evidence>
<dbReference type="SUPFAM" id="SSF52540">
    <property type="entry name" value="P-loop containing nucleoside triphosphate hydrolases"/>
    <property type="match status" value="1"/>
</dbReference>
<keyword evidence="8" id="KW-1185">Reference proteome</keyword>
<dbReference type="InterPro" id="IPR051620">
    <property type="entry name" value="ORF904-like_C"/>
</dbReference>
<dbReference type="InterPro" id="IPR027417">
    <property type="entry name" value="P-loop_NTPase"/>
</dbReference>
<feature type="compositionally biased region" description="Basic and acidic residues" evidence="4">
    <location>
        <begin position="857"/>
        <end position="877"/>
    </location>
</feature>
<dbReference type="Gene3D" id="3.40.1360.10">
    <property type="match status" value="1"/>
</dbReference>
<proteinExistence type="predicted"/>
<evidence type="ECO:0000259" key="5">
    <source>
        <dbReference type="PROSITE" id="PS50880"/>
    </source>
</evidence>
<evidence type="ECO:0000313" key="8">
    <source>
        <dbReference type="Proteomes" id="UP001519332"/>
    </source>
</evidence>
<evidence type="ECO:0000256" key="1">
    <source>
        <dbReference type="ARBA" id="ARBA00022741"/>
    </source>
</evidence>
<reference evidence="7 8" key="1">
    <citation type="submission" date="2021-03" db="EMBL/GenBank/DDBJ databases">
        <title>Sequencing the genomes of 1000 actinobacteria strains.</title>
        <authorList>
            <person name="Klenk H.-P."/>
        </authorList>
    </citation>
    <scope>NUCLEOTIDE SEQUENCE [LARGE SCALE GENOMIC DNA]</scope>
    <source>
        <strain evidence="7 8">DSM 46670</strain>
    </source>
</reference>
<accession>A0ABS4TG54</accession>
<dbReference type="Pfam" id="PF13662">
    <property type="entry name" value="Toprim_4"/>
    <property type="match status" value="1"/>
</dbReference>
<dbReference type="Pfam" id="PF19263">
    <property type="entry name" value="DUF5906"/>
    <property type="match status" value="1"/>
</dbReference>
<dbReference type="InterPro" id="IPR045455">
    <property type="entry name" value="NrS-1_pol-like_helicase"/>
</dbReference>
<dbReference type="SMART" id="SM00885">
    <property type="entry name" value="D5_N"/>
    <property type="match status" value="1"/>
</dbReference>
<dbReference type="Pfam" id="PF08706">
    <property type="entry name" value="D5_N"/>
    <property type="match status" value="1"/>
</dbReference>
<dbReference type="InterPro" id="IPR006171">
    <property type="entry name" value="TOPRIM_dom"/>
</dbReference>
<dbReference type="InterPro" id="IPR006500">
    <property type="entry name" value="Helicase_put_C_phage/plasmid"/>
</dbReference>
<evidence type="ECO:0000256" key="4">
    <source>
        <dbReference type="SAM" id="MobiDB-lite"/>
    </source>
</evidence>
<evidence type="ECO:0000259" key="6">
    <source>
        <dbReference type="PROSITE" id="PS51206"/>
    </source>
</evidence>
<dbReference type="PROSITE" id="PS51206">
    <property type="entry name" value="SF3_HELICASE_1"/>
    <property type="match status" value="1"/>
</dbReference>
<dbReference type="Gene3D" id="3.40.50.300">
    <property type="entry name" value="P-loop containing nucleotide triphosphate hydrolases"/>
    <property type="match status" value="1"/>
</dbReference>
<dbReference type="InterPro" id="IPR014818">
    <property type="entry name" value="Phage/plasmid_primase_P4_C"/>
</dbReference>
<dbReference type="Proteomes" id="UP001519332">
    <property type="component" value="Unassembled WGS sequence"/>
</dbReference>
<gene>
    <name evidence="7" type="ORF">JOF56_003701</name>
</gene>
<name>A0ABS4TG54_9PSEU</name>
<dbReference type="PANTHER" id="PTHR35372:SF2">
    <property type="entry name" value="SF3 HELICASE DOMAIN-CONTAINING PROTEIN"/>
    <property type="match status" value="1"/>
</dbReference>
<dbReference type="PANTHER" id="PTHR35372">
    <property type="entry name" value="ATP BINDING PROTEIN-RELATED"/>
    <property type="match status" value="1"/>
</dbReference>
<keyword evidence="2" id="KW-0378">Hydrolase</keyword>
<dbReference type="NCBIfam" id="TIGR01613">
    <property type="entry name" value="primase_Cterm"/>
    <property type="match status" value="1"/>
</dbReference>
<feature type="domain" description="Toprim" evidence="5">
    <location>
        <begin position="237"/>
        <end position="321"/>
    </location>
</feature>
<evidence type="ECO:0000256" key="2">
    <source>
        <dbReference type="ARBA" id="ARBA00022801"/>
    </source>
</evidence>
<dbReference type="CDD" id="cd01029">
    <property type="entry name" value="TOPRIM_primases"/>
    <property type="match status" value="1"/>
</dbReference>
<feature type="domain" description="SF3 helicase" evidence="6">
    <location>
        <begin position="561"/>
        <end position="720"/>
    </location>
</feature>